<dbReference type="EMBL" id="JAIQCV010000003">
    <property type="protein sequence ID" value="KAH1115226.1"/>
    <property type="molecule type" value="Genomic_DNA"/>
</dbReference>
<dbReference type="InterPro" id="IPR004176">
    <property type="entry name" value="Clp_R_N"/>
</dbReference>
<evidence type="ECO:0000313" key="4">
    <source>
        <dbReference type="Proteomes" id="UP000828251"/>
    </source>
</evidence>
<comment type="caution">
    <text evidence="3">The sequence shown here is derived from an EMBL/GenBank/DDBJ whole genome shotgun (WGS) entry which is preliminary data.</text>
</comment>
<evidence type="ECO:0000259" key="2">
    <source>
        <dbReference type="PROSITE" id="PS51903"/>
    </source>
</evidence>
<evidence type="ECO:0000256" key="1">
    <source>
        <dbReference type="PROSITE-ProRule" id="PRU01251"/>
    </source>
</evidence>
<sequence length="176" mass="19273">MKHNRKENKSRKITHKTNEAIAGAYERATSLGHAQFTLLQLAVSLISDSQGIFYQAISNSDCGSAAQYVDGVFHQALKKLPAQSPAPNQVRASYSLIKAIRRAQAVQQSRGDTHLAVDQLILGLLEDSQITDLLEEVGVTPAKVKFEVEMLRGKEGKKVESASGGHYISSIKIIWD</sequence>
<proteinExistence type="predicted"/>
<organism evidence="3 4">
    <name type="scientific">Gossypium stocksii</name>
    <dbReference type="NCBI Taxonomy" id="47602"/>
    <lineage>
        <taxon>Eukaryota</taxon>
        <taxon>Viridiplantae</taxon>
        <taxon>Streptophyta</taxon>
        <taxon>Embryophyta</taxon>
        <taxon>Tracheophyta</taxon>
        <taxon>Spermatophyta</taxon>
        <taxon>Magnoliopsida</taxon>
        <taxon>eudicotyledons</taxon>
        <taxon>Gunneridae</taxon>
        <taxon>Pentapetalae</taxon>
        <taxon>rosids</taxon>
        <taxon>malvids</taxon>
        <taxon>Malvales</taxon>
        <taxon>Malvaceae</taxon>
        <taxon>Malvoideae</taxon>
        <taxon>Gossypium</taxon>
    </lineage>
</organism>
<feature type="domain" description="Clp R" evidence="2">
    <location>
        <begin position="10"/>
        <end position="154"/>
    </location>
</feature>
<accession>A0A9D3W9E4</accession>
<protein>
    <recommendedName>
        <fullName evidence="2">Clp R domain-containing protein</fullName>
    </recommendedName>
</protein>
<reference evidence="3 4" key="1">
    <citation type="journal article" date="2021" name="Plant Biotechnol. J.">
        <title>Multi-omics assisted identification of the key and species-specific regulatory components of drought-tolerant mechanisms in Gossypium stocksii.</title>
        <authorList>
            <person name="Yu D."/>
            <person name="Ke L."/>
            <person name="Zhang D."/>
            <person name="Wu Y."/>
            <person name="Sun Y."/>
            <person name="Mei J."/>
            <person name="Sun J."/>
            <person name="Sun Y."/>
        </authorList>
    </citation>
    <scope>NUCLEOTIDE SEQUENCE [LARGE SCALE GENOMIC DNA]</scope>
    <source>
        <strain evidence="4">cv. E1</strain>
        <tissue evidence="3">Leaf</tissue>
    </source>
</reference>
<dbReference type="Pfam" id="PF02861">
    <property type="entry name" value="Clp_N"/>
    <property type="match status" value="1"/>
</dbReference>
<keyword evidence="1" id="KW-0677">Repeat</keyword>
<name>A0A9D3W9E4_9ROSI</name>
<dbReference type="Proteomes" id="UP000828251">
    <property type="component" value="Unassembled WGS sequence"/>
</dbReference>
<dbReference type="InterPro" id="IPR036628">
    <property type="entry name" value="Clp_N_dom_sf"/>
</dbReference>
<dbReference type="PROSITE" id="PS51903">
    <property type="entry name" value="CLP_R"/>
    <property type="match status" value="1"/>
</dbReference>
<gene>
    <name evidence="3" type="ORF">J1N35_008604</name>
</gene>
<dbReference type="Gene3D" id="1.10.1780.10">
    <property type="entry name" value="Clp, N-terminal domain"/>
    <property type="match status" value="1"/>
</dbReference>
<keyword evidence="4" id="KW-1185">Reference proteome</keyword>
<dbReference type="SUPFAM" id="SSF81923">
    <property type="entry name" value="Double Clp-N motif"/>
    <property type="match status" value="1"/>
</dbReference>
<evidence type="ECO:0000313" key="3">
    <source>
        <dbReference type="EMBL" id="KAH1115226.1"/>
    </source>
</evidence>
<dbReference type="OrthoDB" id="47330at2759"/>
<dbReference type="AlphaFoldDB" id="A0A9D3W9E4"/>